<dbReference type="CDD" id="cd15796">
    <property type="entry name" value="CIF_like"/>
    <property type="match status" value="1"/>
</dbReference>
<dbReference type="Proteomes" id="UP001163823">
    <property type="component" value="Chromosome 9"/>
</dbReference>
<feature type="chain" id="PRO_5042084535" evidence="4">
    <location>
        <begin position="19"/>
        <end position="180"/>
    </location>
</feature>
<evidence type="ECO:0000256" key="4">
    <source>
        <dbReference type="SAM" id="SignalP"/>
    </source>
</evidence>
<dbReference type="Gene3D" id="1.20.140.40">
    <property type="entry name" value="Invertase/pectin methylesterase inhibitor family protein"/>
    <property type="match status" value="1"/>
</dbReference>
<organism evidence="6 7">
    <name type="scientific">Quillaja saponaria</name>
    <name type="common">Soap bark tree</name>
    <dbReference type="NCBI Taxonomy" id="32244"/>
    <lineage>
        <taxon>Eukaryota</taxon>
        <taxon>Viridiplantae</taxon>
        <taxon>Streptophyta</taxon>
        <taxon>Embryophyta</taxon>
        <taxon>Tracheophyta</taxon>
        <taxon>Spermatophyta</taxon>
        <taxon>Magnoliopsida</taxon>
        <taxon>eudicotyledons</taxon>
        <taxon>Gunneridae</taxon>
        <taxon>Pentapetalae</taxon>
        <taxon>rosids</taxon>
        <taxon>fabids</taxon>
        <taxon>Fabales</taxon>
        <taxon>Quillajaceae</taxon>
        <taxon>Quillaja</taxon>
    </lineage>
</organism>
<accession>A0AAD7LBX2</accession>
<dbReference type="KEGG" id="qsa:O6P43_021887"/>
<dbReference type="PANTHER" id="PTHR35357">
    <property type="entry name" value="OS02G0537100 PROTEIN"/>
    <property type="match status" value="1"/>
</dbReference>
<evidence type="ECO:0000256" key="3">
    <source>
        <dbReference type="ARBA" id="ARBA00038471"/>
    </source>
</evidence>
<evidence type="ECO:0000256" key="2">
    <source>
        <dbReference type="ARBA" id="ARBA00023157"/>
    </source>
</evidence>
<name>A0AAD7LBX2_QUISA</name>
<dbReference type="SUPFAM" id="SSF101148">
    <property type="entry name" value="Plant invertase/pectin methylesterase inhibitor"/>
    <property type="match status" value="1"/>
</dbReference>
<keyword evidence="1 4" id="KW-0732">Signal</keyword>
<gene>
    <name evidence="6" type="ORF">O6P43_021887</name>
</gene>
<feature type="domain" description="Pectinesterase inhibitor" evidence="5">
    <location>
        <begin position="33"/>
        <end position="175"/>
    </location>
</feature>
<dbReference type="InterPro" id="IPR034087">
    <property type="entry name" value="C/VIF1"/>
</dbReference>
<comment type="caution">
    <text evidence="6">The sequence shown here is derived from an EMBL/GenBank/DDBJ whole genome shotgun (WGS) entry which is preliminary data.</text>
</comment>
<dbReference type="SMART" id="SM00856">
    <property type="entry name" value="PMEI"/>
    <property type="match status" value="1"/>
</dbReference>
<evidence type="ECO:0000259" key="5">
    <source>
        <dbReference type="SMART" id="SM00856"/>
    </source>
</evidence>
<feature type="signal peptide" evidence="4">
    <location>
        <begin position="1"/>
        <end position="18"/>
    </location>
</feature>
<dbReference type="InterPro" id="IPR006501">
    <property type="entry name" value="Pectinesterase_inhib_dom"/>
</dbReference>
<protein>
    <submittedName>
        <fullName evidence="6">Pectinesterase inhibitor-like protein</fullName>
    </submittedName>
</protein>
<evidence type="ECO:0000313" key="7">
    <source>
        <dbReference type="Proteomes" id="UP001163823"/>
    </source>
</evidence>
<evidence type="ECO:0000256" key="1">
    <source>
        <dbReference type="ARBA" id="ARBA00022729"/>
    </source>
</evidence>
<dbReference type="Pfam" id="PF04043">
    <property type="entry name" value="PMEI"/>
    <property type="match status" value="1"/>
</dbReference>
<keyword evidence="7" id="KW-1185">Reference proteome</keyword>
<dbReference type="NCBIfam" id="TIGR01614">
    <property type="entry name" value="PME_inhib"/>
    <property type="match status" value="1"/>
</dbReference>
<dbReference type="AlphaFoldDB" id="A0AAD7LBX2"/>
<dbReference type="FunFam" id="1.20.140.40:FF:000009">
    <property type="entry name" value="Invertase/pectin methylesterase inhibitor family protein"/>
    <property type="match status" value="1"/>
</dbReference>
<dbReference type="InterPro" id="IPR035513">
    <property type="entry name" value="Invertase/methylesterase_inhib"/>
</dbReference>
<sequence length="180" mass="19428">MKTLKSLALIFLIQAILATIFIPRIQCRIILPNDANLIDQTCKKTPNYDVCVSSLQSDPRSNDADVRGQARILVDVINSDSTQTLNEIKKLLQGSPEPTVKEALQACADKYNAILKGDVPQAVEGLDKGNFKFAESGANDAANEADSCERGLSSKSTLTKLNTQVQDVAVVTAAVVRLLL</sequence>
<proteinExistence type="inferred from homology"/>
<dbReference type="PANTHER" id="PTHR35357:SF8">
    <property type="entry name" value="OS01G0111000 PROTEIN"/>
    <property type="match status" value="1"/>
</dbReference>
<dbReference type="EMBL" id="JARAOO010000009">
    <property type="protein sequence ID" value="KAJ7955264.1"/>
    <property type="molecule type" value="Genomic_DNA"/>
</dbReference>
<comment type="similarity">
    <text evidence="3">Belongs to the PMEI family.</text>
</comment>
<reference evidence="6" key="1">
    <citation type="journal article" date="2023" name="Science">
        <title>Elucidation of the pathway for biosynthesis of saponin adjuvants from the soapbark tree.</title>
        <authorList>
            <person name="Reed J."/>
            <person name="Orme A."/>
            <person name="El-Demerdash A."/>
            <person name="Owen C."/>
            <person name="Martin L.B.B."/>
            <person name="Misra R.C."/>
            <person name="Kikuchi S."/>
            <person name="Rejzek M."/>
            <person name="Martin A.C."/>
            <person name="Harkess A."/>
            <person name="Leebens-Mack J."/>
            <person name="Louveau T."/>
            <person name="Stephenson M.J."/>
            <person name="Osbourn A."/>
        </authorList>
    </citation>
    <scope>NUCLEOTIDE SEQUENCE</scope>
    <source>
        <strain evidence="6">S10</strain>
    </source>
</reference>
<evidence type="ECO:0000313" key="6">
    <source>
        <dbReference type="EMBL" id="KAJ7955264.1"/>
    </source>
</evidence>
<keyword evidence="2" id="KW-1015">Disulfide bond</keyword>
<dbReference type="GO" id="GO:0004857">
    <property type="term" value="F:enzyme inhibitor activity"/>
    <property type="evidence" value="ECO:0007669"/>
    <property type="project" value="InterPro"/>
</dbReference>